<keyword evidence="1" id="KW-0040">ANK repeat</keyword>
<dbReference type="PROSITE" id="PS50088">
    <property type="entry name" value="ANK_REPEAT"/>
    <property type="match status" value="1"/>
</dbReference>
<reference evidence="2" key="1">
    <citation type="journal article" date="2020" name="Stud. Mycol.">
        <title>101 Dothideomycetes genomes: a test case for predicting lifestyles and emergence of pathogens.</title>
        <authorList>
            <person name="Haridas S."/>
            <person name="Albert R."/>
            <person name="Binder M."/>
            <person name="Bloem J."/>
            <person name="Labutti K."/>
            <person name="Salamov A."/>
            <person name="Andreopoulos B."/>
            <person name="Baker S."/>
            <person name="Barry K."/>
            <person name="Bills G."/>
            <person name="Bluhm B."/>
            <person name="Cannon C."/>
            <person name="Castanera R."/>
            <person name="Culley D."/>
            <person name="Daum C."/>
            <person name="Ezra D."/>
            <person name="Gonzalez J."/>
            <person name="Henrissat B."/>
            <person name="Kuo A."/>
            <person name="Liang C."/>
            <person name="Lipzen A."/>
            <person name="Lutzoni F."/>
            <person name="Magnuson J."/>
            <person name="Mondo S."/>
            <person name="Nolan M."/>
            <person name="Ohm R."/>
            <person name="Pangilinan J."/>
            <person name="Park H.-J."/>
            <person name="Ramirez L."/>
            <person name="Alfaro M."/>
            <person name="Sun H."/>
            <person name="Tritt A."/>
            <person name="Yoshinaga Y."/>
            <person name="Zwiers L.-H."/>
            <person name="Turgeon B."/>
            <person name="Goodwin S."/>
            <person name="Spatafora J."/>
            <person name="Crous P."/>
            <person name="Grigoriev I."/>
        </authorList>
    </citation>
    <scope>NUCLEOTIDE SEQUENCE</scope>
    <source>
        <strain evidence="2">CBS 207.26</strain>
    </source>
</reference>
<dbReference type="Gene3D" id="1.25.40.20">
    <property type="entry name" value="Ankyrin repeat-containing domain"/>
    <property type="match status" value="1"/>
</dbReference>
<sequence>MTFTPVHLVTEYTALMNAAEQGNRAIRQLLIESGADINRKNKYGRIALHVAVTSRN</sequence>
<gene>
    <name evidence="2" type="ORF">K469DRAFT_668305</name>
</gene>
<evidence type="ECO:0000256" key="1">
    <source>
        <dbReference type="PROSITE-ProRule" id="PRU00023"/>
    </source>
</evidence>
<dbReference type="InterPro" id="IPR036770">
    <property type="entry name" value="Ankyrin_rpt-contain_sf"/>
</dbReference>
<dbReference type="Proteomes" id="UP000800200">
    <property type="component" value="Unassembled WGS sequence"/>
</dbReference>
<organism evidence="2 3">
    <name type="scientific">Zopfia rhizophila CBS 207.26</name>
    <dbReference type="NCBI Taxonomy" id="1314779"/>
    <lineage>
        <taxon>Eukaryota</taxon>
        <taxon>Fungi</taxon>
        <taxon>Dikarya</taxon>
        <taxon>Ascomycota</taxon>
        <taxon>Pezizomycotina</taxon>
        <taxon>Dothideomycetes</taxon>
        <taxon>Dothideomycetes incertae sedis</taxon>
        <taxon>Zopfiaceae</taxon>
        <taxon>Zopfia</taxon>
    </lineage>
</organism>
<evidence type="ECO:0000313" key="2">
    <source>
        <dbReference type="EMBL" id="KAF2183296.1"/>
    </source>
</evidence>
<dbReference type="SUPFAM" id="SSF48403">
    <property type="entry name" value="Ankyrin repeat"/>
    <property type="match status" value="1"/>
</dbReference>
<dbReference type="PROSITE" id="PS50297">
    <property type="entry name" value="ANK_REP_REGION"/>
    <property type="match status" value="1"/>
</dbReference>
<evidence type="ECO:0000313" key="3">
    <source>
        <dbReference type="Proteomes" id="UP000800200"/>
    </source>
</evidence>
<dbReference type="InterPro" id="IPR002110">
    <property type="entry name" value="Ankyrin_rpt"/>
</dbReference>
<feature type="repeat" description="ANK" evidence="1">
    <location>
        <begin position="10"/>
        <end position="42"/>
    </location>
</feature>
<dbReference type="OrthoDB" id="539213at2759"/>
<keyword evidence="3" id="KW-1185">Reference proteome</keyword>
<name>A0A6A6E060_9PEZI</name>
<protein>
    <submittedName>
        <fullName evidence="2">Uncharacterized protein</fullName>
    </submittedName>
</protein>
<proteinExistence type="predicted"/>
<dbReference type="AlphaFoldDB" id="A0A6A6E060"/>
<dbReference type="Pfam" id="PF12796">
    <property type="entry name" value="Ank_2"/>
    <property type="match status" value="1"/>
</dbReference>
<accession>A0A6A6E060</accession>
<dbReference type="EMBL" id="ML994643">
    <property type="protein sequence ID" value="KAF2183296.1"/>
    <property type="molecule type" value="Genomic_DNA"/>
</dbReference>